<evidence type="ECO:0000256" key="5">
    <source>
        <dbReference type="SAM" id="MobiDB-lite"/>
    </source>
</evidence>
<keyword evidence="3" id="KW-0862">Zinc</keyword>
<dbReference type="GO" id="GO:0008270">
    <property type="term" value="F:zinc ion binding"/>
    <property type="evidence" value="ECO:0007669"/>
    <property type="project" value="UniProtKB-KW"/>
</dbReference>
<feature type="region of interest" description="Disordered" evidence="5">
    <location>
        <begin position="164"/>
        <end position="206"/>
    </location>
</feature>
<keyword evidence="9" id="KW-1185">Reference proteome</keyword>
<accession>A0A8X7SK80</accession>
<dbReference type="Gene3D" id="3.30.40.10">
    <property type="entry name" value="Zinc/RING finger domain, C3HC4 (zinc finger)"/>
    <property type="match status" value="1"/>
</dbReference>
<evidence type="ECO:0000256" key="1">
    <source>
        <dbReference type="ARBA" id="ARBA00022723"/>
    </source>
</evidence>
<gene>
    <name evidence="8" type="ORF">Bca52824_026898</name>
</gene>
<dbReference type="InterPro" id="IPR049548">
    <property type="entry name" value="Sina-like_RING"/>
</dbReference>
<dbReference type="PANTHER" id="PTHR10315:SF117">
    <property type="entry name" value="RING-TYPE E3 UBIQUITIN TRANSFERASE"/>
    <property type="match status" value="1"/>
</dbReference>
<dbReference type="OrthoDB" id="4788989at2759"/>
<evidence type="ECO:0000313" key="8">
    <source>
        <dbReference type="EMBL" id="KAG2307150.1"/>
    </source>
</evidence>
<keyword evidence="2 4" id="KW-0863">Zinc-finger</keyword>
<dbReference type="PANTHER" id="PTHR10315">
    <property type="entry name" value="E3 UBIQUITIN PROTEIN LIGASE SIAH"/>
    <property type="match status" value="1"/>
</dbReference>
<evidence type="ECO:0000256" key="3">
    <source>
        <dbReference type="ARBA" id="ARBA00022833"/>
    </source>
</evidence>
<feature type="compositionally biased region" description="Low complexity" evidence="5">
    <location>
        <begin position="164"/>
        <end position="174"/>
    </location>
</feature>
<reference evidence="8 9" key="1">
    <citation type="submission" date="2020-02" db="EMBL/GenBank/DDBJ databases">
        <authorList>
            <person name="Ma Q."/>
            <person name="Huang Y."/>
            <person name="Song X."/>
            <person name="Pei D."/>
        </authorList>
    </citation>
    <scope>NUCLEOTIDE SEQUENCE [LARGE SCALE GENOMIC DNA]</scope>
    <source>
        <strain evidence="8">Sxm20200214</strain>
        <tissue evidence="8">Leaf</tissue>
    </source>
</reference>
<evidence type="ECO:0000259" key="7">
    <source>
        <dbReference type="PROSITE" id="PS50829"/>
    </source>
</evidence>
<dbReference type="Proteomes" id="UP000886595">
    <property type="component" value="Unassembled WGS sequence"/>
</dbReference>
<keyword evidence="1" id="KW-0479">Metal-binding</keyword>
<dbReference type="GO" id="GO:0005737">
    <property type="term" value="C:cytoplasm"/>
    <property type="evidence" value="ECO:0007669"/>
    <property type="project" value="TreeGrafter"/>
</dbReference>
<evidence type="ECO:0000256" key="4">
    <source>
        <dbReference type="PROSITE-ProRule" id="PRU00175"/>
    </source>
</evidence>
<proteinExistence type="predicted"/>
<feature type="domain" description="RING-type" evidence="6">
    <location>
        <begin position="9"/>
        <end position="44"/>
    </location>
</feature>
<evidence type="ECO:0000259" key="6">
    <source>
        <dbReference type="PROSITE" id="PS50089"/>
    </source>
</evidence>
<dbReference type="InterPro" id="IPR035445">
    <property type="entry name" value="GYF-like_dom_sf"/>
</dbReference>
<dbReference type="PROSITE" id="PS50089">
    <property type="entry name" value="ZF_RING_2"/>
    <property type="match status" value="1"/>
</dbReference>
<protein>
    <recommendedName>
        <fullName evidence="10">RING-type domain-containing protein</fullName>
    </recommendedName>
</protein>
<name>A0A8X7SK80_BRACI</name>
<feature type="compositionally biased region" description="Low complexity" evidence="5">
    <location>
        <begin position="193"/>
        <end position="206"/>
    </location>
</feature>
<dbReference type="Pfam" id="PF21362">
    <property type="entry name" value="Sina_RING"/>
    <property type="match status" value="1"/>
</dbReference>
<organism evidence="8 9">
    <name type="scientific">Brassica carinata</name>
    <name type="common">Ethiopian mustard</name>
    <name type="synonym">Abyssinian cabbage</name>
    <dbReference type="NCBI Taxonomy" id="52824"/>
    <lineage>
        <taxon>Eukaryota</taxon>
        <taxon>Viridiplantae</taxon>
        <taxon>Streptophyta</taxon>
        <taxon>Embryophyta</taxon>
        <taxon>Tracheophyta</taxon>
        <taxon>Spermatophyta</taxon>
        <taxon>Magnoliopsida</taxon>
        <taxon>eudicotyledons</taxon>
        <taxon>Gunneridae</taxon>
        <taxon>Pentapetalae</taxon>
        <taxon>rosids</taxon>
        <taxon>malvids</taxon>
        <taxon>Brassicales</taxon>
        <taxon>Brassicaceae</taxon>
        <taxon>Brassiceae</taxon>
        <taxon>Brassica</taxon>
    </lineage>
</organism>
<dbReference type="InterPro" id="IPR013083">
    <property type="entry name" value="Znf_RING/FYVE/PHD"/>
</dbReference>
<dbReference type="EMBL" id="JAAMPC010000006">
    <property type="protein sequence ID" value="KAG2307150.1"/>
    <property type="molecule type" value="Genomic_DNA"/>
</dbReference>
<sequence length="206" mass="23146">MIDASLLDCYLCSQRLTAPIIQCTDGHYFCDSCNDGQYNKCPVCFKYISDNRCRAMERILDSAHQCPNASPNPNSRNRFSNRFRNRSIQPVPDLVYEISDDDDDSANPAGDPNAEIWFYRYPLGGRTHGPFSLAKLRNYEDYFSHVPVLLDSSEALTSTDCSEAFQESSEASQSTDYSEAFPETDCLEDSQSRDCSSLSSPSILYG</sequence>
<comment type="caution">
    <text evidence="8">The sequence shown here is derived from an EMBL/GenBank/DDBJ whole genome shotgun (WGS) entry which is preliminary data.</text>
</comment>
<dbReference type="InterPro" id="IPR003169">
    <property type="entry name" value="GYF"/>
</dbReference>
<dbReference type="AlphaFoldDB" id="A0A8X7SK80"/>
<feature type="domain" description="GYF" evidence="7">
    <location>
        <begin position="114"/>
        <end position="169"/>
    </location>
</feature>
<dbReference type="PROSITE" id="PS50829">
    <property type="entry name" value="GYF"/>
    <property type="match status" value="1"/>
</dbReference>
<dbReference type="InterPro" id="IPR001841">
    <property type="entry name" value="Znf_RING"/>
</dbReference>
<evidence type="ECO:0000256" key="2">
    <source>
        <dbReference type="ARBA" id="ARBA00022771"/>
    </source>
</evidence>
<dbReference type="InterPro" id="IPR052088">
    <property type="entry name" value="E3_ubiquitin-ligase_SINA"/>
</dbReference>
<evidence type="ECO:0000313" key="9">
    <source>
        <dbReference type="Proteomes" id="UP000886595"/>
    </source>
</evidence>
<evidence type="ECO:0008006" key="10">
    <source>
        <dbReference type="Google" id="ProtNLM"/>
    </source>
</evidence>
<dbReference type="GO" id="GO:0061630">
    <property type="term" value="F:ubiquitin protein ligase activity"/>
    <property type="evidence" value="ECO:0007669"/>
    <property type="project" value="TreeGrafter"/>
</dbReference>
<dbReference type="SUPFAM" id="SSF55277">
    <property type="entry name" value="GYF domain"/>
    <property type="match status" value="1"/>
</dbReference>